<dbReference type="OrthoDB" id="8927116at2759"/>
<dbReference type="PANTHER" id="PTHR17384">
    <property type="entry name" value="P-SELECTIN GLYCOPROTEIN LIGAND-1"/>
    <property type="match status" value="1"/>
</dbReference>
<protein>
    <submittedName>
        <fullName evidence="4">Transmembrane protein 119 isoform X1</fullName>
    </submittedName>
</protein>
<dbReference type="InParanoid" id="A0A6J0UHI9"/>
<feature type="region of interest" description="Disordered" evidence="1">
    <location>
        <begin position="315"/>
        <end position="341"/>
    </location>
</feature>
<dbReference type="KEGG" id="pvt:110083460"/>
<feature type="region of interest" description="Disordered" evidence="1">
    <location>
        <begin position="373"/>
        <end position="419"/>
    </location>
</feature>
<proteinExistence type="predicted"/>
<name>A0A6J0UHI9_9SAUR</name>
<keyword evidence="2 4" id="KW-0812">Transmembrane</keyword>
<keyword evidence="2" id="KW-0472">Membrane</keyword>
<dbReference type="AlphaFoldDB" id="A0A6J0UHI9"/>
<dbReference type="Proteomes" id="UP001652642">
    <property type="component" value="Chromosome 14"/>
</dbReference>
<dbReference type="GeneID" id="110083461"/>
<sequence>MLLFLLKPARLSVSVLCCPIAGRMAAAWLFLLTFSLNLLVVGSFRLPAISFLIQEGPPGKEVGSHNPAGNEGPALAAPQKWEWKAAAEGDLGRPLASRRRRDDGTVSKDSTNKLPKKSLPVKAEDKVSLGLTSGGKMAKPAPNVTAATASRGKVSQDVAASASNGVAHSKTPKQAVPSPAQKSGPNVGEASAVTKGTQDGGRHFVSKGSPVATLNSLEVVLPGRENASVSLTEAGSVSTTTEHWPWLYDVTSDTPQALTEGERVVTSAPWQEGKKKRKGDFRKAAPSPTTDGSWMHDLSTASALTWVDNLDLSTATREEERDTRQPIPRAKGRSVDSPKTVSTGWPWLEEISTPSSQTLMEDYDVSTVTPGQILGTEKTGRKGKGMDGSRLRPATAGGPTAATSSTTALVKPPPAASPRGPPDLLGKCLLAILLLALVAAIFIVITTVLAIILWRQKRASKRNGQNHTEMVCISSLLAAEEAEEAKQRQPKVKRLKMLGDSNGLETEMDNLTLNSFLPEH</sequence>
<accession>A0A6J0UHI9</accession>
<reference evidence="4" key="1">
    <citation type="submission" date="2025-08" db="UniProtKB">
        <authorList>
            <consortium name="RefSeq"/>
        </authorList>
    </citation>
    <scope>IDENTIFICATION</scope>
</reference>
<dbReference type="PANTHER" id="PTHR17384:SF7">
    <property type="entry name" value="P-SELECTIN GLYCOPROTEIN LIGAND 1"/>
    <property type="match status" value="1"/>
</dbReference>
<organism evidence="3 4">
    <name type="scientific">Pogona vitticeps</name>
    <name type="common">central bearded dragon</name>
    <dbReference type="NCBI Taxonomy" id="103695"/>
    <lineage>
        <taxon>Eukaryota</taxon>
        <taxon>Metazoa</taxon>
        <taxon>Chordata</taxon>
        <taxon>Craniata</taxon>
        <taxon>Vertebrata</taxon>
        <taxon>Euteleostomi</taxon>
        <taxon>Lepidosauria</taxon>
        <taxon>Squamata</taxon>
        <taxon>Bifurcata</taxon>
        <taxon>Unidentata</taxon>
        <taxon>Episquamata</taxon>
        <taxon>Toxicofera</taxon>
        <taxon>Iguania</taxon>
        <taxon>Acrodonta</taxon>
        <taxon>Agamidae</taxon>
        <taxon>Amphibolurinae</taxon>
        <taxon>Pogona</taxon>
    </lineage>
</organism>
<evidence type="ECO:0000256" key="1">
    <source>
        <dbReference type="SAM" id="MobiDB-lite"/>
    </source>
</evidence>
<dbReference type="CTD" id="6404"/>
<feature type="compositionally biased region" description="Basic and acidic residues" evidence="1">
    <location>
        <begin position="378"/>
        <end position="390"/>
    </location>
</feature>
<evidence type="ECO:0000256" key="2">
    <source>
        <dbReference type="SAM" id="Phobius"/>
    </source>
</evidence>
<dbReference type="GO" id="GO:0005886">
    <property type="term" value="C:plasma membrane"/>
    <property type="evidence" value="ECO:0007669"/>
    <property type="project" value="TreeGrafter"/>
</dbReference>
<dbReference type="GO" id="GO:0050901">
    <property type="term" value="P:leukocyte tethering or rolling"/>
    <property type="evidence" value="ECO:0007669"/>
    <property type="project" value="TreeGrafter"/>
</dbReference>
<gene>
    <name evidence="4" type="primary">TMEM119</name>
</gene>
<dbReference type="RefSeq" id="XP_020657584.2">
    <property type="nucleotide sequence ID" value="XM_020801925.2"/>
</dbReference>
<feature type="compositionally biased region" description="Low complexity" evidence="1">
    <location>
        <begin position="393"/>
        <end position="408"/>
    </location>
</feature>
<dbReference type="InterPro" id="IPR026195">
    <property type="entry name" value="PSGL-1"/>
</dbReference>
<feature type="region of interest" description="Disordered" evidence="1">
    <location>
        <begin position="88"/>
        <end position="209"/>
    </location>
</feature>
<evidence type="ECO:0000313" key="3">
    <source>
        <dbReference type="Proteomes" id="UP001652642"/>
    </source>
</evidence>
<keyword evidence="2" id="KW-1133">Transmembrane helix</keyword>
<feature type="region of interest" description="Disordered" evidence="1">
    <location>
        <begin position="264"/>
        <end position="295"/>
    </location>
</feature>
<evidence type="ECO:0000313" key="4">
    <source>
        <dbReference type="RefSeq" id="XP_020657584.2"/>
    </source>
</evidence>
<keyword evidence="3" id="KW-1185">Reference proteome</keyword>
<feature type="transmembrane region" description="Helical" evidence="2">
    <location>
        <begin position="429"/>
        <end position="454"/>
    </location>
</feature>